<evidence type="ECO:0000256" key="1">
    <source>
        <dbReference type="SAM" id="SignalP"/>
    </source>
</evidence>
<dbReference type="PANTHER" id="PTHR12121">
    <property type="entry name" value="CARBON CATABOLITE REPRESSOR PROTEIN 4"/>
    <property type="match status" value="1"/>
</dbReference>
<organism evidence="2 3">
    <name type="scientific">[Candida] subhashii</name>
    <dbReference type="NCBI Taxonomy" id="561895"/>
    <lineage>
        <taxon>Eukaryota</taxon>
        <taxon>Fungi</taxon>
        <taxon>Dikarya</taxon>
        <taxon>Ascomycota</taxon>
        <taxon>Saccharomycotina</taxon>
        <taxon>Pichiomycetes</taxon>
        <taxon>Debaryomycetaceae</taxon>
        <taxon>Spathaspora</taxon>
    </lineage>
</organism>
<gene>
    <name evidence="2" type="ORF">J8A68_001192</name>
</gene>
<reference evidence="2 3" key="1">
    <citation type="journal article" date="2021" name="DNA Res.">
        <title>Genome analysis of Candida subhashii reveals its hybrid nature and dual mitochondrial genome conformations.</title>
        <authorList>
            <person name="Mixao V."/>
            <person name="Hegedusova E."/>
            <person name="Saus E."/>
            <person name="Pryszcz L.P."/>
            <person name="Cillingova A."/>
            <person name="Nosek J."/>
            <person name="Gabaldon T."/>
        </authorList>
    </citation>
    <scope>NUCLEOTIDE SEQUENCE [LARGE SCALE GENOMIC DNA]</scope>
    <source>
        <strain evidence="2 3">CBS 10753</strain>
    </source>
</reference>
<dbReference type="InterPro" id="IPR050410">
    <property type="entry name" value="CCR4/nocturin_mRNA_transcr"/>
</dbReference>
<dbReference type="AlphaFoldDB" id="A0A8J5QIA4"/>
<evidence type="ECO:0000313" key="3">
    <source>
        <dbReference type="Proteomes" id="UP000694255"/>
    </source>
</evidence>
<sequence>MYRNIYLTLYFISWLFNLSNAAYLYPQKSKRGEGSFKFRIFDLNIKADKNYDYGQRVWSERKNATIEAILASSSEYATIITLQEALVTQVKDIEDGLNKNGGSSWTYFGAGADDGVEAGQFNPIFYDEKRWKLDRGIQKWMSFTPDVPSVYGGTEKRIFVVATLVHKESGHAVNVVNTQLDDKEVILRNFWCIDIVDYIREQDEIHRILPVIVSGDLNSGEENIPYRILSRYFFDSSKVAKEQIIPFSTVSGFSGYEGKTSDFVFMNPSASKLSTTRYEVMDNKDGKYRFSSHRPVVVDFST</sequence>
<name>A0A8J5QIA4_9ASCO</name>
<dbReference type="OrthoDB" id="276515at2759"/>
<proteinExistence type="predicted"/>
<dbReference type="RefSeq" id="XP_049265368.1">
    <property type="nucleotide sequence ID" value="XM_049404819.1"/>
</dbReference>
<keyword evidence="3" id="KW-1185">Reference proteome</keyword>
<dbReference type="Proteomes" id="UP000694255">
    <property type="component" value="Unassembled WGS sequence"/>
</dbReference>
<feature type="signal peptide" evidence="1">
    <location>
        <begin position="1"/>
        <end position="21"/>
    </location>
</feature>
<evidence type="ECO:0008006" key="4">
    <source>
        <dbReference type="Google" id="ProtNLM"/>
    </source>
</evidence>
<dbReference type="PANTHER" id="PTHR12121:SF36">
    <property type="entry name" value="ENDONUCLEASE_EXONUCLEASE_PHOSPHATASE DOMAIN-CONTAINING PROTEIN"/>
    <property type="match status" value="1"/>
</dbReference>
<evidence type="ECO:0000313" key="2">
    <source>
        <dbReference type="EMBL" id="KAG7665136.1"/>
    </source>
</evidence>
<dbReference type="GeneID" id="73467993"/>
<keyword evidence="1" id="KW-0732">Signal</keyword>
<comment type="caution">
    <text evidence="2">The sequence shown here is derived from an EMBL/GenBank/DDBJ whole genome shotgun (WGS) entry which is preliminary data.</text>
</comment>
<protein>
    <recommendedName>
        <fullName evidence="4">Endonuclease/exonuclease/phosphatase domain-containing protein</fullName>
    </recommendedName>
</protein>
<feature type="chain" id="PRO_5035268599" description="Endonuclease/exonuclease/phosphatase domain-containing protein" evidence="1">
    <location>
        <begin position="22"/>
        <end position="302"/>
    </location>
</feature>
<dbReference type="GO" id="GO:0000175">
    <property type="term" value="F:3'-5'-RNA exonuclease activity"/>
    <property type="evidence" value="ECO:0007669"/>
    <property type="project" value="TreeGrafter"/>
</dbReference>
<dbReference type="EMBL" id="JAGSYN010000051">
    <property type="protein sequence ID" value="KAG7665136.1"/>
    <property type="molecule type" value="Genomic_DNA"/>
</dbReference>
<accession>A0A8J5QIA4</accession>